<evidence type="ECO:0000313" key="1">
    <source>
        <dbReference type="EMBL" id="KAK5170058.1"/>
    </source>
</evidence>
<accession>A0ABR0LHY9</accession>
<protein>
    <submittedName>
        <fullName evidence="1">Uncharacterized protein</fullName>
    </submittedName>
</protein>
<sequence>MHKAGGVYPGNSEMWHPFVTSWTKQGYTNRPDRTTILAAINNLVSSGKLRKITFTFKGKGEGSVITKHILTTPDIHSTAQAVEDMRKKIVEKHPLLHLPHE</sequence>
<name>A0ABR0LHY9_9PEZI</name>
<organism evidence="1 2">
    <name type="scientific">Cryomyces antarcticus</name>
    <dbReference type="NCBI Taxonomy" id="329879"/>
    <lineage>
        <taxon>Eukaryota</taxon>
        <taxon>Fungi</taxon>
        <taxon>Dikarya</taxon>
        <taxon>Ascomycota</taxon>
        <taxon>Pezizomycotina</taxon>
        <taxon>Dothideomycetes</taxon>
        <taxon>Dothideomycetes incertae sedis</taxon>
        <taxon>Cryomyces</taxon>
    </lineage>
</organism>
<comment type="caution">
    <text evidence="1">The sequence shown here is derived from an EMBL/GenBank/DDBJ whole genome shotgun (WGS) entry which is preliminary data.</text>
</comment>
<dbReference type="InterPro" id="IPR035625">
    <property type="entry name" value="Tfc3-like_eWH"/>
</dbReference>
<dbReference type="Proteomes" id="UP001357485">
    <property type="component" value="Unassembled WGS sequence"/>
</dbReference>
<proteinExistence type="predicted"/>
<dbReference type="EMBL" id="JAVRRA010020232">
    <property type="protein sequence ID" value="KAK5170058.1"/>
    <property type="molecule type" value="Genomic_DNA"/>
</dbReference>
<evidence type="ECO:0000313" key="2">
    <source>
        <dbReference type="Proteomes" id="UP001357485"/>
    </source>
</evidence>
<gene>
    <name evidence="1" type="ORF">LTR16_011841</name>
</gene>
<reference evidence="1 2" key="1">
    <citation type="submission" date="2023-08" db="EMBL/GenBank/DDBJ databases">
        <title>Black Yeasts Isolated from many extreme environments.</title>
        <authorList>
            <person name="Coleine C."/>
            <person name="Stajich J.E."/>
            <person name="Selbmann L."/>
        </authorList>
    </citation>
    <scope>NUCLEOTIDE SEQUENCE [LARGE SCALE GENOMIC DNA]</scope>
    <source>
        <strain evidence="1 2">CCFEE 536</strain>
    </source>
</reference>
<keyword evidence="2" id="KW-1185">Reference proteome</keyword>
<dbReference type="CDD" id="cd16169">
    <property type="entry name" value="Tau138_eWH"/>
    <property type="match status" value="1"/>
</dbReference>
<feature type="non-terminal residue" evidence="1">
    <location>
        <position position="101"/>
    </location>
</feature>